<dbReference type="InterPro" id="IPR029787">
    <property type="entry name" value="Nucleotide_cyclase"/>
</dbReference>
<name>A0A9X2CVX5_9BACI</name>
<evidence type="ECO:0000313" key="4">
    <source>
        <dbReference type="Proteomes" id="UP001139150"/>
    </source>
</evidence>
<dbReference type="SUPFAM" id="SSF55073">
    <property type="entry name" value="Nucleotide cyclase"/>
    <property type="match status" value="1"/>
</dbReference>
<gene>
    <name evidence="3" type="ORF">MF646_19125</name>
</gene>
<feature type="domain" description="GGDEF" evidence="2">
    <location>
        <begin position="90"/>
        <end position="216"/>
    </location>
</feature>
<dbReference type="FunFam" id="3.30.70.270:FF:000001">
    <property type="entry name" value="Diguanylate cyclase domain protein"/>
    <property type="match status" value="1"/>
</dbReference>
<dbReference type="SMART" id="SM00267">
    <property type="entry name" value="GGDEF"/>
    <property type="match status" value="1"/>
</dbReference>
<comment type="caution">
    <text evidence="3">The sequence shown here is derived from an EMBL/GenBank/DDBJ whole genome shotgun (WGS) entry which is preliminary data.</text>
</comment>
<reference evidence="3" key="1">
    <citation type="submission" date="2022-02" db="EMBL/GenBank/DDBJ databases">
        <title>Halalkalibacter sp. nov. isolated from Lonar Lake, India.</title>
        <authorList>
            <person name="Joshi A."/>
            <person name="Thite S."/>
            <person name="Lodha T."/>
        </authorList>
    </citation>
    <scope>NUCLEOTIDE SEQUENCE</scope>
    <source>
        <strain evidence="3">MEB205</strain>
    </source>
</reference>
<accession>A0A9X2CVX5</accession>
<dbReference type="CDD" id="cd01949">
    <property type="entry name" value="GGDEF"/>
    <property type="match status" value="1"/>
</dbReference>
<dbReference type="InterPro" id="IPR043128">
    <property type="entry name" value="Rev_trsase/Diguanyl_cyclase"/>
</dbReference>
<keyword evidence="1" id="KW-0812">Transmembrane</keyword>
<keyword evidence="1" id="KW-1133">Transmembrane helix</keyword>
<dbReference type="Pfam" id="PF00990">
    <property type="entry name" value="GGDEF"/>
    <property type="match status" value="1"/>
</dbReference>
<dbReference type="Proteomes" id="UP001139150">
    <property type="component" value="Unassembled WGS sequence"/>
</dbReference>
<dbReference type="AlphaFoldDB" id="A0A9X2CVX5"/>
<proteinExistence type="predicted"/>
<evidence type="ECO:0000256" key="1">
    <source>
        <dbReference type="SAM" id="Phobius"/>
    </source>
</evidence>
<dbReference type="NCBIfam" id="TIGR00254">
    <property type="entry name" value="GGDEF"/>
    <property type="match status" value="1"/>
</dbReference>
<feature type="transmembrane region" description="Helical" evidence="1">
    <location>
        <begin position="7"/>
        <end position="25"/>
    </location>
</feature>
<evidence type="ECO:0000313" key="3">
    <source>
        <dbReference type="EMBL" id="MCL7749238.1"/>
    </source>
</evidence>
<dbReference type="EMBL" id="JAKRYL010000025">
    <property type="protein sequence ID" value="MCL7749238.1"/>
    <property type="molecule type" value="Genomic_DNA"/>
</dbReference>
<sequence>MKFFGRIITTITVLLVNLIYMLYYFLRDGFISQIEYIGLPLILFLAWHFGKQYDRAKFLSEKDPLTEIYNRRYAEAFFPKVKAMTDRNGQKLAVLVLDVNNFKTINDHLGHKKGDEVLKILSRQLKKSVRETDIVARWGGDEFIILTPDIKEKENVEEIKARIQKNLKKVSNSQLDISVSIGSAIYPSLGENLDELVKEADKNMYEMKLHLKQHAK</sequence>
<dbReference type="PROSITE" id="PS50887">
    <property type="entry name" value="GGDEF"/>
    <property type="match status" value="1"/>
</dbReference>
<feature type="transmembrane region" description="Helical" evidence="1">
    <location>
        <begin position="31"/>
        <end position="50"/>
    </location>
</feature>
<dbReference type="Gene3D" id="3.30.70.270">
    <property type="match status" value="1"/>
</dbReference>
<dbReference type="InterPro" id="IPR052163">
    <property type="entry name" value="DGC-Regulatory_Protein"/>
</dbReference>
<dbReference type="InterPro" id="IPR000160">
    <property type="entry name" value="GGDEF_dom"/>
</dbReference>
<dbReference type="PANTHER" id="PTHR46663">
    <property type="entry name" value="DIGUANYLATE CYCLASE DGCT-RELATED"/>
    <property type="match status" value="1"/>
</dbReference>
<dbReference type="PANTHER" id="PTHR46663:SF2">
    <property type="entry name" value="GGDEF DOMAIN-CONTAINING PROTEIN"/>
    <property type="match status" value="1"/>
</dbReference>
<dbReference type="RefSeq" id="WP_250098104.1">
    <property type="nucleotide sequence ID" value="NZ_JAKRYL010000025.1"/>
</dbReference>
<protein>
    <submittedName>
        <fullName evidence="3">GGDEF domain-containing protein</fullName>
    </submittedName>
</protein>
<keyword evidence="1" id="KW-0472">Membrane</keyword>
<keyword evidence="4" id="KW-1185">Reference proteome</keyword>
<evidence type="ECO:0000259" key="2">
    <source>
        <dbReference type="PROSITE" id="PS50887"/>
    </source>
</evidence>
<organism evidence="3 4">
    <name type="scientific">Halalkalibacter alkaliphilus</name>
    <dbReference type="NCBI Taxonomy" id="2917993"/>
    <lineage>
        <taxon>Bacteria</taxon>
        <taxon>Bacillati</taxon>
        <taxon>Bacillota</taxon>
        <taxon>Bacilli</taxon>
        <taxon>Bacillales</taxon>
        <taxon>Bacillaceae</taxon>
        <taxon>Halalkalibacter</taxon>
    </lineage>
</organism>